<protein>
    <submittedName>
        <fullName evidence="12">SusC/RagA family TonB-linked outer membrane protein</fullName>
    </submittedName>
</protein>
<evidence type="ECO:0000259" key="11">
    <source>
        <dbReference type="Pfam" id="PF07715"/>
    </source>
</evidence>
<dbReference type="InterPro" id="IPR037066">
    <property type="entry name" value="Plug_dom_sf"/>
</dbReference>
<dbReference type="Pfam" id="PF00593">
    <property type="entry name" value="TonB_dep_Rec_b-barrel"/>
    <property type="match status" value="1"/>
</dbReference>
<keyword evidence="4 8" id="KW-0812">Transmembrane</keyword>
<keyword evidence="3 8" id="KW-1134">Transmembrane beta strand</keyword>
<evidence type="ECO:0000259" key="10">
    <source>
        <dbReference type="Pfam" id="PF00593"/>
    </source>
</evidence>
<feature type="domain" description="TonB-dependent receptor-like beta-barrel" evidence="10">
    <location>
        <begin position="439"/>
        <end position="1001"/>
    </location>
</feature>
<dbReference type="NCBIfam" id="TIGR04056">
    <property type="entry name" value="OMP_RagA_SusC"/>
    <property type="match status" value="1"/>
</dbReference>
<evidence type="ECO:0000256" key="8">
    <source>
        <dbReference type="PROSITE-ProRule" id="PRU01360"/>
    </source>
</evidence>
<comment type="caution">
    <text evidence="12">The sequence shown here is derived from an EMBL/GenBank/DDBJ whole genome shotgun (WGS) entry which is preliminary data.</text>
</comment>
<dbReference type="Pfam" id="PF13715">
    <property type="entry name" value="CarbopepD_reg_2"/>
    <property type="match status" value="1"/>
</dbReference>
<dbReference type="Gene3D" id="2.60.40.1120">
    <property type="entry name" value="Carboxypeptidase-like, regulatory domain"/>
    <property type="match status" value="1"/>
</dbReference>
<evidence type="ECO:0000256" key="1">
    <source>
        <dbReference type="ARBA" id="ARBA00004571"/>
    </source>
</evidence>
<dbReference type="InterPro" id="IPR000531">
    <property type="entry name" value="Beta-barrel_TonB"/>
</dbReference>
<keyword evidence="5 9" id="KW-0798">TonB box</keyword>
<comment type="subcellular location">
    <subcellularLocation>
        <location evidence="1 8">Cell outer membrane</location>
        <topology evidence="1 8">Multi-pass membrane protein</topology>
    </subcellularLocation>
</comment>
<dbReference type="InterPro" id="IPR012910">
    <property type="entry name" value="Plug_dom"/>
</dbReference>
<evidence type="ECO:0000256" key="9">
    <source>
        <dbReference type="RuleBase" id="RU003357"/>
    </source>
</evidence>
<dbReference type="InterPro" id="IPR023996">
    <property type="entry name" value="TonB-dep_OMP_SusC/RagA"/>
</dbReference>
<dbReference type="Gene3D" id="2.170.130.10">
    <property type="entry name" value="TonB-dependent receptor, plug domain"/>
    <property type="match status" value="1"/>
</dbReference>
<organism evidence="12 13">
    <name type="scientific">Hymenobacter lucidus</name>
    <dbReference type="NCBI Taxonomy" id="2880930"/>
    <lineage>
        <taxon>Bacteria</taxon>
        <taxon>Pseudomonadati</taxon>
        <taxon>Bacteroidota</taxon>
        <taxon>Cytophagia</taxon>
        <taxon>Cytophagales</taxon>
        <taxon>Hymenobacteraceae</taxon>
        <taxon>Hymenobacter</taxon>
    </lineage>
</organism>
<sequence>MLVHLPLPPASWCFARGVFLSALGLASAGTTLAAPVLTLGPRRPGFVSAATVAPRFSAVADGSVSGRVVDSKGQGIPGVTVIVEGTTLGASTDATGAYTIAGVPAGAHTLVFSSIGLNSSRVAITVPDGQAVQVAATTLSDNTTLLNEAVVVGYGTTRRQDVTGSVTTVTTKDFVKGQVTSPEQLVQGKVAGIQITTSGGAPGEASVIRIRGGSSLNASNDPLIVIDGVPVDNQGINGAGNPLSLVNPQDIESFTVLKDASATAIYGSRASNGVILITTKKGVDGEKMRVNVNSQVSRAENYGQVDVLDGYAYRTLINNAIIQGIIPASNAAYLGNADTNWQDAIYRTAWTTDNSVSLTGSVKHVPYRVSVGYLNQNGTLRTGNLKRNSASIGLTPKLLDDHLRVDINVKGTWADFRFADQGAIGGAVRFNPTQPIYTDTNGFNGYFEWRDGAIPNPLTDRNPVALLNDKRDRSTVLRSIGNVQLDYKLHFLPDLHANLNLGYDVSRSNGTRYIPATSSIAYSTQGQNNAYSQDKDNKLLETYLSYGKQIGSHHVDAVAGYSYQDFYRHEPFQFAYKADGTRVAPLEPAQDPLKTQYTLLSYYGRVNYNFKDRYLLTGTLRADGSSHFSPENRWGYFPAASVAWRINQESFLSESPTVSDLKLRVSYGSTGQQDIYGVAGDYPYLAKYSIGSPTVSQIFGKDTIRTLRPAAYDQNLRWEQTRTYDVGLDFGFFSNRLTGTVDVYLRKTDDLLAVIPVPAGSNLSNTLLTNIGSMENRGVELALNYNVLQSEKLNWSVNFNATMNRGKITKLAQVVDPTYLGTPTGSVGNFQFVQVNAVGHAPNTFFLYEQKYENGKPLQGPTASPTTAQYVDQDNNGIINERDRVYGKNPAPKAILGFSSNVSYGKASLAFTLRSNIGGYVYNSVAGAQNNYYGLNTGLNYSANVVPAIYATGFKTGQTFSDINLEDGSFVRLQNLTLAYNFGSLLKSGTDLNVTLAGQNLLLLSRYSGLDPERANGIDSNFYPLPRTVTLGLNLGF</sequence>
<reference evidence="12" key="1">
    <citation type="submission" date="2021-10" db="EMBL/GenBank/DDBJ databases">
        <authorList>
            <person name="Dean J.D."/>
            <person name="Kim M.K."/>
            <person name="Newey C.N."/>
            <person name="Stoker T.S."/>
            <person name="Thompson D.W."/>
            <person name="Grose J.H."/>
        </authorList>
    </citation>
    <scope>NUCLEOTIDE SEQUENCE</scope>
    <source>
        <strain evidence="12">BT178</strain>
    </source>
</reference>
<evidence type="ECO:0000256" key="7">
    <source>
        <dbReference type="ARBA" id="ARBA00023237"/>
    </source>
</evidence>
<feature type="domain" description="TonB-dependent receptor plug" evidence="11">
    <location>
        <begin position="159"/>
        <end position="274"/>
    </location>
</feature>
<evidence type="ECO:0000313" key="13">
    <source>
        <dbReference type="Proteomes" id="UP001165296"/>
    </source>
</evidence>
<keyword evidence="13" id="KW-1185">Reference proteome</keyword>
<dbReference type="SUPFAM" id="SSF56935">
    <property type="entry name" value="Porins"/>
    <property type="match status" value="1"/>
</dbReference>
<proteinExistence type="inferred from homology"/>
<evidence type="ECO:0000256" key="2">
    <source>
        <dbReference type="ARBA" id="ARBA00022448"/>
    </source>
</evidence>
<dbReference type="SUPFAM" id="SSF49464">
    <property type="entry name" value="Carboxypeptidase regulatory domain-like"/>
    <property type="match status" value="1"/>
</dbReference>
<keyword evidence="6 8" id="KW-0472">Membrane</keyword>
<dbReference type="Gene3D" id="2.40.170.20">
    <property type="entry name" value="TonB-dependent receptor, beta-barrel domain"/>
    <property type="match status" value="1"/>
</dbReference>
<dbReference type="PROSITE" id="PS52016">
    <property type="entry name" value="TONB_DEPENDENT_REC_3"/>
    <property type="match status" value="1"/>
</dbReference>
<dbReference type="InterPro" id="IPR008969">
    <property type="entry name" value="CarboxyPept-like_regulatory"/>
</dbReference>
<comment type="similarity">
    <text evidence="8 9">Belongs to the TonB-dependent receptor family.</text>
</comment>
<dbReference type="InterPro" id="IPR036942">
    <property type="entry name" value="Beta-barrel_TonB_sf"/>
</dbReference>
<dbReference type="NCBIfam" id="TIGR04057">
    <property type="entry name" value="SusC_RagA_signa"/>
    <property type="match status" value="1"/>
</dbReference>
<evidence type="ECO:0000256" key="4">
    <source>
        <dbReference type="ARBA" id="ARBA00022692"/>
    </source>
</evidence>
<evidence type="ECO:0000256" key="3">
    <source>
        <dbReference type="ARBA" id="ARBA00022452"/>
    </source>
</evidence>
<name>A0ABS8AV57_9BACT</name>
<evidence type="ECO:0000313" key="12">
    <source>
        <dbReference type="EMBL" id="MCB2409624.1"/>
    </source>
</evidence>
<keyword evidence="7 8" id="KW-0998">Cell outer membrane</keyword>
<evidence type="ECO:0000256" key="6">
    <source>
        <dbReference type="ARBA" id="ARBA00023136"/>
    </source>
</evidence>
<dbReference type="InterPro" id="IPR023997">
    <property type="entry name" value="TonB-dep_OMP_SusC/RagA_CS"/>
</dbReference>
<evidence type="ECO:0000256" key="5">
    <source>
        <dbReference type="ARBA" id="ARBA00023077"/>
    </source>
</evidence>
<accession>A0ABS8AV57</accession>
<dbReference type="Pfam" id="PF07715">
    <property type="entry name" value="Plug"/>
    <property type="match status" value="1"/>
</dbReference>
<dbReference type="EMBL" id="JAJADR010000005">
    <property type="protein sequence ID" value="MCB2409624.1"/>
    <property type="molecule type" value="Genomic_DNA"/>
</dbReference>
<dbReference type="InterPro" id="IPR039426">
    <property type="entry name" value="TonB-dep_rcpt-like"/>
</dbReference>
<keyword evidence="2 8" id="KW-0813">Transport</keyword>
<dbReference type="RefSeq" id="WP_226177376.1">
    <property type="nucleotide sequence ID" value="NZ_JAJADR010000005.1"/>
</dbReference>
<gene>
    <name evidence="12" type="ORF">LGH74_16655</name>
</gene>
<dbReference type="Proteomes" id="UP001165296">
    <property type="component" value="Unassembled WGS sequence"/>
</dbReference>